<evidence type="ECO:0000313" key="2">
    <source>
        <dbReference type="EMBL" id="GAA0168835.1"/>
    </source>
</evidence>
<accession>A0AAV3QXS3</accession>
<comment type="caution">
    <text evidence="2">The sequence shown here is derived from an EMBL/GenBank/DDBJ whole genome shotgun (WGS) entry which is preliminary data.</text>
</comment>
<protein>
    <submittedName>
        <fullName evidence="2">Uncharacterized protein</fullName>
    </submittedName>
</protein>
<gene>
    <name evidence="2" type="ORF">LIER_23461</name>
</gene>
<organism evidence="2 3">
    <name type="scientific">Lithospermum erythrorhizon</name>
    <name type="common">Purple gromwell</name>
    <name type="synonym">Lithospermum officinale var. erythrorhizon</name>
    <dbReference type="NCBI Taxonomy" id="34254"/>
    <lineage>
        <taxon>Eukaryota</taxon>
        <taxon>Viridiplantae</taxon>
        <taxon>Streptophyta</taxon>
        <taxon>Embryophyta</taxon>
        <taxon>Tracheophyta</taxon>
        <taxon>Spermatophyta</taxon>
        <taxon>Magnoliopsida</taxon>
        <taxon>eudicotyledons</taxon>
        <taxon>Gunneridae</taxon>
        <taxon>Pentapetalae</taxon>
        <taxon>asterids</taxon>
        <taxon>lamiids</taxon>
        <taxon>Boraginales</taxon>
        <taxon>Boraginaceae</taxon>
        <taxon>Boraginoideae</taxon>
        <taxon>Lithospermeae</taxon>
        <taxon>Lithospermum</taxon>
    </lineage>
</organism>
<proteinExistence type="predicted"/>
<evidence type="ECO:0000256" key="1">
    <source>
        <dbReference type="SAM" id="MobiDB-lite"/>
    </source>
</evidence>
<dbReference type="EMBL" id="BAABME010006610">
    <property type="protein sequence ID" value="GAA0168835.1"/>
    <property type="molecule type" value="Genomic_DNA"/>
</dbReference>
<reference evidence="2 3" key="1">
    <citation type="submission" date="2024-01" db="EMBL/GenBank/DDBJ databases">
        <title>The complete chloroplast genome sequence of Lithospermum erythrorhizon: insights into the phylogenetic relationship among Boraginaceae species and the maternal lineages of purple gromwells.</title>
        <authorList>
            <person name="Okada T."/>
            <person name="Watanabe K."/>
        </authorList>
    </citation>
    <scope>NUCLEOTIDE SEQUENCE [LARGE SCALE GENOMIC DNA]</scope>
</reference>
<name>A0AAV3QXS3_LITER</name>
<keyword evidence="3" id="KW-1185">Reference proteome</keyword>
<feature type="region of interest" description="Disordered" evidence="1">
    <location>
        <begin position="30"/>
        <end position="60"/>
    </location>
</feature>
<evidence type="ECO:0000313" key="3">
    <source>
        <dbReference type="Proteomes" id="UP001454036"/>
    </source>
</evidence>
<dbReference type="Proteomes" id="UP001454036">
    <property type="component" value="Unassembled WGS sequence"/>
</dbReference>
<sequence length="103" mass="12080">MWEMQQRWMIRANHPKTDVHLKTMSNNSGILSRNHLKDDMNRQQSCPLQESQSRGSSSAENIIDTRIVKTLYLHQRDNHISPGRILLSIHRLLQCKVKLQHLS</sequence>
<feature type="compositionally biased region" description="Polar residues" evidence="1">
    <location>
        <begin position="42"/>
        <end position="60"/>
    </location>
</feature>
<dbReference type="AlphaFoldDB" id="A0AAV3QXS3"/>